<sequence>MSDFKVGIKKVGVHLLIILAITFGLLFVFFKVYLPDYTHHGESVSVPDLEGFQYDEVQDYLEGRKLRMEITLDSGFVKEAKPLEVLKQNPKPGAKVKQDRKIYITLNAKNAPLIRMPNLLNTQIKNAQEILSNFGLVRGDIVYRADIGHNVVLEQNYRGRAIKEGLEIPKGSQIDLVVGDGLGKQVLNMPNVIGMEDVEAEFLILGSGLSMGNINYVETDTVPKGTVIKQLPPSGLKMKTGERVDIWVSELGREINF</sequence>
<dbReference type="EMBL" id="BJYV01000004">
    <property type="protein sequence ID" value="GEO21006.1"/>
    <property type="molecule type" value="Genomic_DNA"/>
</dbReference>
<keyword evidence="4" id="KW-1185">Reference proteome</keyword>
<keyword evidence="1" id="KW-0472">Membrane</keyword>
<dbReference type="InterPro" id="IPR005543">
    <property type="entry name" value="PASTA_dom"/>
</dbReference>
<evidence type="ECO:0000259" key="2">
    <source>
        <dbReference type="PROSITE" id="PS51178"/>
    </source>
</evidence>
<dbReference type="Proteomes" id="UP000321301">
    <property type="component" value="Unassembled WGS sequence"/>
</dbReference>
<dbReference type="AlphaFoldDB" id="A0A512C9X1"/>
<dbReference type="SUPFAM" id="SSF54184">
    <property type="entry name" value="Penicillin-binding protein 2x (pbp-2x), c-terminal domain"/>
    <property type="match status" value="1"/>
</dbReference>
<reference evidence="3 4" key="1">
    <citation type="submission" date="2019-07" db="EMBL/GenBank/DDBJ databases">
        <title>Whole genome shotgun sequence of Cyclobacterium qasimii NBRC 106168.</title>
        <authorList>
            <person name="Hosoyama A."/>
            <person name="Uohara A."/>
            <person name="Ohji S."/>
            <person name="Ichikawa N."/>
        </authorList>
    </citation>
    <scope>NUCLEOTIDE SEQUENCE [LARGE SCALE GENOMIC DNA]</scope>
    <source>
        <strain evidence="3 4">NBRC 106168</strain>
    </source>
</reference>
<organism evidence="3 4">
    <name type="scientific">Cyclobacterium qasimii</name>
    <dbReference type="NCBI Taxonomy" id="1350429"/>
    <lineage>
        <taxon>Bacteria</taxon>
        <taxon>Pseudomonadati</taxon>
        <taxon>Bacteroidota</taxon>
        <taxon>Cytophagia</taxon>
        <taxon>Cytophagales</taxon>
        <taxon>Cyclobacteriaceae</taxon>
        <taxon>Cyclobacterium</taxon>
    </lineage>
</organism>
<gene>
    <name evidence="3" type="ORF">CQA01_15400</name>
</gene>
<proteinExistence type="predicted"/>
<dbReference type="RefSeq" id="WP_146947473.1">
    <property type="nucleotide sequence ID" value="NZ_BJYV01000004.1"/>
</dbReference>
<feature type="transmembrane region" description="Helical" evidence="1">
    <location>
        <begin position="12"/>
        <end position="34"/>
    </location>
</feature>
<evidence type="ECO:0000256" key="1">
    <source>
        <dbReference type="SAM" id="Phobius"/>
    </source>
</evidence>
<keyword evidence="1" id="KW-0812">Transmembrane</keyword>
<comment type="caution">
    <text evidence="3">The sequence shown here is derived from an EMBL/GenBank/DDBJ whole genome shotgun (WGS) entry which is preliminary data.</text>
</comment>
<dbReference type="CDD" id="cd06577">
    <property type="entry name" value="PASTA_pknB"/>
    <property type="match status" value="3"/>
</dbReference>
<dbReference type="Pfam" id="PF03793">
    <property type="entry name" value="PASTA"/>
    <property type="match status" value="2"/>
</dbReference>
<feature type="domain" description="PASTA" evidence="2">
    <location>
        <begin position="41"/>
        <end position="108"/>
    </location>
</feature>
<accession>A0A512C9X1</accession>
<evidence type="ECO:0000313" key="3">
    <source>
        <dbReference type="EMBL" id="GEO21006.1"/>
    </source>
</evidence>
<dbReference type="PROSITE" id="PS51178">
    <property type="entry name" value="PASTA"/>
    <property type="match status" value="2"/>
</dbReference>
<evidence type="ECO:0000313" key="4">
    <source>
        <dbReference type="Proteomes" id="UP000321301"/>
    </source>
</evidence>
<protein>
    <recommendedName>
        <fullName evidence="2">PASTA domain-containing protein</fullName>
    </recommendedName>
</protein>
<dbReference type="SMART" id="SM00740">
    <property type="entry name" value="PASTA"/>
    <property type="match status" value="3"/>
</dbReference>
<name>A0A512C9X1_9BACT</name>
<keyword evidence="1" id="KW-1133">Transmembrane helix</keyword>
<dbReference type="Gene3D" id="3.30.10.20">
    <property type="match status" value="3"/>
</dbReference>
<feature type="domain" description="PASTA" evidence="2">
    <location>
        <begin position="183"/>
        <end position="250"/>
    </location>
</feature>